<organism evidence="9 10">
    <name type="scientific">Candidatus Glomeribacter gigasporarum BEG34</name>
    <dbReference type="NCBI Taxonomy" id="1070319"/>
    <lineage>
        <taxon>Bacteria</taxon>
        <taxon>Pseudomonadati</taxon>
        <taxon>Pseudomonadota</taxon>
        <taxon>Betaproteobacteria</taxon>
        <taxon>Burkholderiales</taxon>
        <taxon>Burkholderiaceae</taxon>
        <taxon>Candidatus Glomeribacter</taxon>
    </lineage>
</organism>
<keyword evidence="4" id="KW-0285">Flavoprotein</keyword>
<reference evidence="9 10" key="1">
    <citation type="submission" date="2011-08" db="EMBL/GenBank/DDBJ databases">
        <title>The genome of the obligate endobacterium of an arbuscular mycorrhizal fungus reveals an interphylum network of nutritional interactions.</title>
        <authorList>
            <person name="Ghignone S."/>
            <person name="Salvioli A."/>
            <person name="Anca I."/>
            <person name="Lumini E."/>
            <person name="Ortu G."/>
            <person name="Petiti L."/>
            <person name="Cruveiller S."/>
            <person name="Bianciotto V."/>
            <person name="Piffanelli P."/>
            <person name="Lanfranco L."/>
            <person name="Bonfante P."/>
        </authorList>
    </citation>
    <scope>NUCLEOTIDE SEQUENCE [LARGE SCALE GENOMIC DNA]</scope>
    <source>
        <strain evidence="9 10">BEG34</strain>
    </source>
</reference>
<evidence type="ECO:0000256" key="6">
    <source>
        <dbReference type="ARBA" id="ARBA00023002"/>
    </source>
</evidence>
<comment type="pathway">
    <text evidence="2">Cofactor biosynthesis; ubiquinone biosynthesis.</text>
</comment>
<comment type="similarity">
    <text evidence="3">Belongs to the UbiH/COQ6 family.</text>
</comment>
<sequence>MSDFNSIFDASVVGGGIVGKTAALALARTGLRVALLARAPAPLPANAAACDGRVYAVSGGTQRLLERLRVWQALDRARLSPVYDMRVYGDAHAELHFSAFQAAVPELAWIVESSLLEGALDTALGFHPSVEILNASAQKLRVSSDMAALELEDGAPLKARLVVGADGAHSWVRAQSGIPCTQREYGQTALTAQFQAEQPHREAAYQWFRNGEIIALLPLPENKVSLVWSAHTPHARALRALDVPSFAAAVEQGSERRLGALQCLSPVRGFALALCKASRLIAPRVALVGDAAHVIHPLAGQGLNLGVRDVAALARTVAAREPFRDPGDPVLLRRYERSRRADIQLLMAATDGLYRLFSWSGAVPRGVRNAGFKLVNAMPRIKRWLASYSVHAPV</sequence>
<dbReference type="EMBL" id="CAFB01000037">
    <property type="protein sequence ID" value="CCD29100.1"/>
    <property type="molecule type" value="Genomic_DNA"/>
</dbReference>
<dbReference type="PROSITE" id="PS01304">
    <property type="entry name" value="UBIH"/>
    <property type="match status" value="1"/>
</dbReference>
<dbReference type="InterPro" id="IPR002938">
    <property type="entry name" value="FAD-bd"/>
</dbReference>
<dbReference type="Gene3D" id="3.50.50.60">
    <property type="entry name" value="FAD/NAD(P)-binding domain"/>
    <property type="match status" value="2"/>
</dbReference>
<dbReference type="UniPathway" id="UPA00232"/>
<dbReference type="Proteomes" id="UP000054051">
    <property type="component" value="Unassembled WGS sequence"/>
</dbReference>
<dbReference type="NCBIfam" id="TIGR01988">
    <property type="entry name" value="Ubi-OHases"/>
    <property type="match status" value="1"/>
</dbReference>
<dbReference type="GO" id="GO:0016705">
    <property type="term" value="F:oxidoreductase activity, acting on paired donors, with incorporation or reduction of molecular oxygen"/>
    <property type="evidence" value="ECO:0007669"/>
    <property type="project" value="InterPro"/>
</dbReference>
<dbReference type="GO" id="GO:0004497">
    <property type="term" value="F:monooxygenase activity"/>
    <property type="evidence" value="ECO:0007669"/>
    <property type="project" value="UniProtKB-KW"/>
</dbReference>
<dbReference type="GO" id="GO:0071949">
    <property type="term" value="F:FAD binding"/>
    <property type="evidence" value="ECO:0007669"/>
    <property type="project" value="InterPro"/>
</dbReference>
<dbReference type="RefSeq" id="WP_006682339.1">
    <property type="nucleotide sequence ID" value="NZ_CAFB01000037.1"/>
</dbReference>
<comment type="caution">
    <text evidence="9">The sequence shown here is derived from an EMBL/GenBank/DDBJ whole genome shotgun (WGS) entry which is preliminary data.</text>
</comment>
<evidence type="ECO:0000313" key="9">
    <source>
        <dbReference type="EMBL" id="CCD29100.1"/>
    </source>
</evidence>
<dbReference type="PANTHER" id="PTHR43876">
    <property type="entry name" value="UBIQUINONE BIOSYNTHESIS MONOOXYGENASE COQ6, MITOCHONDRIAL"/>
    <property type="match status" value="1"/>
</dbReference>
<name>G2J8K3_9BURK</name>
<dbReference type="STRING" id="1070319.CAGGBEG34_200104"/>
<dbReference type="OrthoDB" id="9769565at2"/>
<protein>
    <submittedName>
        <fullName evidence="9">Ubiquinone biosynthesis hydroxylase,UbiH/UbiF/VisC/COQ6 family</fullName>
        <ecNumber evidence="9">1.14.13.-</ecNumber>
    </submittedName>
</protein>
<proteinExistence type="inferred from homology"/>
<keyword evidence="10" id="KW-1185">Reference proteome</keyword>
<dbReference type="PRINTS" id="PR00420">
    <property type="entry name" value="RNGMNOXGNASE"/>
</dbReference>
<evidence type="ECO:0000256" key="3">
    <source>
        <dbReference type="ARBA" id="ARBA00005349"/>
    </source>
</evidence>
<gene>
    <name evidence="9" type="ORF">CAGGBEG34_200104</name>
</gene>
<accession>G2J8K3</accession>
<evidence type="ECO:0000256" key="1">
    <source>
        <dbReference type="ARBA" id="ARBA00001974"/>
    </source>
</evidence>
<keyword evidence="9" id="KW-0830">Ubiquinone</keyword>
<dbReference type="PANTHER" id="PTHR43876:SF7">
    <property type="entry name" value="UBIQUINONE BIOSYNTHESIS MONOOXYGENASE COQ6, MITOCHONDRIAL"/>
    <property type="match status" value="1"/>
</dbReference>
<evidence type="ECO:0000256" key="2">
    <source>
        <dbReference type="ARBA" id="ARBA00004749"/>
    </source>
</evidence>
<dbReference type="eggNOG" id="COG0654">
    <property type="taxonomic scope" value="Bacteria"/>
</dbReference>
<evidence type="ECO:0000259" key="8">
    <source>
        <dbReference type="Pfam" id="PF01494"/>
    </source>
</evidence>
<dbReference type="Pfam" id="PF01494">
    <property type="entry name" value="FAD_binding_3"/>
    <property type="match status" value="1"/>
</dbReference>
<evidence type="ECO:0000256" key="5">
    <source>
        <dbReference type="ARBA" id="ARBA00022827"/>
    </source>
</evidence>
<dbReference type="GO" id="GO:0006744">
    <property type="term" value="P:ubiquinone biosynthetic process"/>
    <property type="evidence" value="ECO:0007669"/>
    <property type="project" value="UniProtKB-UniPathway"/>
</dbReference>
<evidence type="ECO:0000313" key="10">
    <source>
        <dbReference type="Proteomes" id="UP000054051"/>
    </source>
</evidence>
<keyword evidence="5" id="KW-0274">FAD</keyword>
<evidence type="ECO:0000256" key="4">
    <source>
        <dbReference type="ARBA" id="ARBA00022630"/>
    </source>
</evidence>
<dbReference type="SUPFAM" id="SSF51905">
    <property type="entry name" value="FAD/NAD(P)-binding domain"/>
    <property type="match status" value="1"/>
</dbReference>
<dbReference type="InterPro" id="IPR018168">
    <property type="entry name" value="Ubi_Hdrlase_CS"/>
</dbReference>
<keyword evidence="6 9" id="KW-0560">Oxidoreductase</keyword>
<dbReference type="InterPro" id="IPR036188">
    <property type="entry name" value="FAD/NAD-bd_sf"/>
</dbReference>
<dbReference type="EC" id="1.14.13.-" evidence="9"/>
<evidence type="ECO:0000256" key="7">
    <source>
        <dbReference type="ARBA" id="ARBA00023033"/>
    </source>
</evidence>
<dbReference type="AlphaFoldDB" id="G2J8K3"/>
<comment type="cofactor">
    <cofactor evidence="1">
        <name>FAD</name>
        <dbReference type="ChEBI" id="CHEBI:57692"/>
    </cofactor>
</comment>
<keyword evidence="7" id="KW-0503">Monooxygenase</keyword>
<dbReference type="InterPro" id="IPR051205">
    <property type="entry name" value="UbiH/COQ6_monooxygenase"/>
</dbReference>
<dbReference type="InterPro" id="IPR010971">
    <property type="entry name" value="UbiH/COQ6"/>
</dbReference>
<feature type="domain" description="FAD-binding" evidence="8">
    <location>
        <begin position="10"/>
        <end position="347"/>
    </location>
</feature>